<gene>
    <name evidence="2" type="ORF">CRE_15600</name>
</gene>
<dbReference type="eggNOG" id="ENOG502T8JY">
    <property type="taxonomic scope" value="Eukaryota"/>
</dbReference>
<keyword evidence="3" id="KW-1185">Reference proteome</keyword>
<name>E3N2P7_CAERE</name>
<keyword evidence="1" id="KW-0812">Transmembrane</keyword>
<protein>
    <submittedName>
        <fullName evidence="2">Uncharacterized protein</fullName>
    </submittedName>
</protein>
<dbReference type="HOGENOM" id="CLU_038305_1_1_1"/>
<dbReference type="PANTHER" id="PTHR22898">
    <property type="entry name" value="UNCHARACTERIZED GLYCOSOL TRANSFERASE-RELATED"/>
    <property type="match status" value="1"/>
</dbReference>
<dbReference type="OMA" id="PEWIKLK"/>
<feature type="transmembrane region" description="Helical" evidence="1">
    <location>
        <begin position="6"/>
        <end position="28"/>
    </location>
</feature>
<dbReference type="EMBL" id="DS268514">
    <property type="protein sequence ID" value="EFO84273.1"/>
    <property type="molecule type" value="Genomic_DNA"/>
</dbReference>
<accession>E3N2P7</accession>
<dbReference type="AlphaFoldDB" id="E3N2P7"/>
<proteinExistence type="predicted"/>
<reference evidence="2" key="1">
    <citation type="submission" date="2007-07" db="EMBL/GenBank/DDBJ databases">
        <title>PCAP assembly of the Caenorhabditis remanei genome.</title>
        <authorList>
            <consortium name="The Caenorhabditis remanei Sequencing Consortium"/>
            <person name="Wilson R.K."/>
        </authorList>
    </citation>
    <scope>NUCLEOTIDE SEQUENCE [LARGE SCALE GENOMIC DNA]</scope>
    <source>
        <strain evidence="2">PB4641</strain>
    </source>
</reference>
<evidence type="ECO:0000313" key="3">
    <source>
        <dbReference type="Proteomes" id="UP000008281"/>
    </source>
</evidence>
<evidence type="ECO:0000313" key="2">
    <source>
        <dbReference type="EMBL" id="EFO84273.1"/>
    </source>
</evidence>
<keyword evidence="1" id="KW-0472">Membrane</keyword>
<dbReference type="InParanoid" id="E3N2P7"/>
<dbReference type="InterPro" id="IPR052501">
    <property type="entry name" value="Alpha-1-2_FucT"/>
</dbReference>
<sequence length="377" mass="43809">MRVNHYVMVSCLVFGILVNIYVIIRLNIGVNIFEYLQKIQNLNLVPKCEIDMDNLLNFIDNRHFLELEEKEMRKETAVHEKTIQTMLFAFPGAGLGNKLFEVISLLGIAETLQRSPVINATNPDYVSTLSKNIQPIFPKLVEQFQLKIIPFTAIAHEHTNWGACCKFDNPAKFINRSEQHIMLDGHYFQSYKYFHHMRPKIREWLAPSKLTAVRAEILLPAKHRDDLIICTHVRRGDFQYDGVHQPSDATFTRAATDFLVEFYRTENYKFLQETNGTRYNYTLPTVSPLYTAVLTPTLTPEIDLGFSRLFCDVTLITAPSSTFGWWLSYLSKRKSTTYYRDITESKDGVIGEMREEDFYPPEWVKLKTDQFGRISSF</sequence>
<organism evidence="3">
    <name type="scientific">Caenorhabditis remanei</name>
    <name type="common">Caenorhabditis vulgaris</name>
    <dbReference type="NCBI Taxonomy" id="31234"/>
    <lineage>
        <taxon>Eukaryota</taxon>
        <taxon>Metazoa</taxon>
        <taxon>Ecdysozoa</taxon>
        <taxon>Nematoda</taxon>
        <taxon>Chromadorea</taxon>
        <taxon>Rhabditida</taxon>
        <taxon>Rhabditina</taxon>
        <taxon>Rhabditomorpha</taxon>
        <taxon>Rhabditoidea</taxon>
        <taxon>Rhabditidae</taxon>
        <taxon>Peloderinae</taxon>
        <taxon>Caenorhabditis</taxon>
    </lineage>
</organism>
<dbReference type="Proteomes" id="UP000008281">
    <property type="component" value="Unassembled WGS sequence"/>
</dbReference>
<dbReference type="CDD" id="cd11301">
    <property type="entry name" value="Fut1_Fut2_like"/>
    <property type="match status" value="1"/>
</dbReference>
<dbReference type="PANTHER" id="PTHR22898:SF2">
    <property type="entry name" value="GALACTOSIDE 2-ALPHA-L-FUCOSYLTRANSFERASE-RELATED"/>
    <property type="match status" value="1"/>
</dbReference>
<evidence type="ECO:0000256" key="1">
    <source>
        <dbReference type="SAM" id="Phobius"/>
    </source>
</evidence>
<dbReference type="OrthoDB" id="5815225at2759"/>
<keyword evidence="1" id="KW-1133">Transmembrane helix</keyword>
<dbReference type="FunCoup" id="E3N2P7">
    <property type="interactions" value="1"/>
</dbReference>
<dbReference type="STRING" id="31234.E3N2P7"/>